<keyword evidence="1" id="KW-0472">Membrane</keyword>
<evidence type="ECO:0000313" key="2">
    <source>
        <dbReference type="EMBL" id="KMV13590.1"/>
    </source>
</evidence>
<dbReference type="Proteomes" id="UP000037594">
    <property type="component" value="Unassembled WGS sequence"/>
</dbReference>
<proteinExistence type="predicted"/>
<dbReference type="PATRIC" id="fig|451644.5.peg.7087"/>
<organism evidence="2 3">
    <name type="scientific">Mycolicibacterium conceptionense</name>
    <dbReference type="NCBI Taxonomy" id="451644"/>
    <lineage>
        <taxon>Bacteria</taxon>
        <taxon>Bacillati</taxon>
        <taxon>Actinomycetota</taxon>
        <taxon>Actinomycetes</taxon>
        <taxon>Mycobacteriales</taxon>
        <taxon>Mycobacteriaceae</taxon>
        <taxon>Mycolicibacterium</taxon>
    </lineage>
</organism>
<feature type="transmembrane region" description="Helical" evidence="1">
    <location>
        <begin position="6"/>
        <end position="27"/>
    </location>
</feature>
<name>A0A0J8TZE8_9MYCO</name>
<dbReference type="EMBL" id="LFOD01000088">
    <property type="protein sequence ID" value="KMV13590.1"/>
    <property type="molecule type" value="Genomic_DNA"/>
</dbReference>
<comment type="caution">
    <text evidence="2">The sequence shown here is derived from an EMBL/GenBank/DDBJ whole genome shotgun (WGS) entry which is preliminary data.</text>
</comment>
<keyword evidence="1" id="KW-1133">Transmembrane helix</keyword>
<sequence>MPGIAELALGAAPIAGGAMLGVIAGNLKPPDIRGMITKDLDLLDRLPAEDVERKARLKASIDERIDGLIDASDRTREIREAAMSYRGNWRDIVVFICALLFTFIWWNVSHSRANWLVMFIAMIIVSIAAGIYAGRGIARAINTFLHRNDDKPQT</sequence>
<dbReference type="AlphaFoldDB" id="A0A0J8TZE8"/>
<protein>
    <recommendedName>
        <fullName evidence="4">Transmembrane protein</fullName>
    </recommendedName>
</protein>
<accession>A0A0J8TZE8</accession>
<evidence type="ECO:0000256" key="1">
    <source>
        <dbReference type="SAM" id="Phobius"/>
    </source>
</evidence>
<feature type="transmembrane region" description="Helical" evidence="1">
    <location>
        <begin position="89"/>
        <end position="108"/>
    </location>
</feature>
<evidence type="ECO:0008006" key="4">
    <source>
        <dbReference type="Google" id="ProtNLM"/>
    </source>
</evidence>
<feature type="transmembrane region" description="Helical" evidence="1">
    <location>
        <begin position="114"/>
        <end position="134"/>
    </location>
</feature>
<keyword evidence="1" id="KW-0812">Transmembrane</keyword>
<gene>
    <name evidence="2" type="ORF">ACT17_34460</name>
</gene>
<reference evidence="2 3" key="1">
    <citation type="submission" date="2015-06" db="EMBL/GenBank/DDBJ databases">
        <title>Genome sequence of Mycobacterium conceptionense strain MLE.</title>
        <authorList>
            <person name="Greninger A.L."/>
            <person name="Cunningham G."/>
            <person name="Chiu C.Y."/>
            <person name="Miller S."/>
        </authorList>
    </citation>
    <scope>NUCLEOTIDE SEQUENCE [LARGE SCALE GENOMIC DNA]</scope>
    <source>
        <strain evidence="2 3">MLE</strain>
    </source>
</reference>
<evidence type="ECO:0000313" key="3">
    <source>
        <dbReference type="Proteomes" id="UP000037594"/>
    </source>
</evidence>
<dbReference type="RefSeq" id="WP_019344597.1">
    <property type="nucleotide sequence ID" value="NZ_AGSZ01000171.1"/>
</dbReference>